<dbReference type="InterPro" id="IPR038495">
    <property type="entry name" value="ATPase_E_C"/>
</dbReference>
<dbReference type="GO" id="GO:0033178">
    <property type="term" value="C:proton-transporting two-sector ATPase complex, catalytic domain"/>
    <property type="evidence" value="ECO:0007669"/>
    <property type="project" value="InterPro"/>
</dbReference>
<evidence type="ECO:0000256" key="3">
    <source>
        <dbReference type="ARBA" id="ARBA00023065"/>
    </source>
</evidence>
<gene>
    <name evidence="4" type="ORF">C8A03DRAFT_34183</name>
</gene>
<dbReference type="SUPFAM" id="SSF160527">
    <property type="entry name" value="V-type ATPase subunit E-like"/>
    <property type="match status" value="1"/>
</dbReference>
<organism evidence="4 5">
    <name type="scientific">Achaetomium macrosporum</name>
    <dbReference type="NCBI Taxonomy" id="79813"/>
    <lineage>
        <taxon>Eukaryota</taxon>
        <taxon>Fungi</taxon>
        <taxon>Dikarya</taxon>
        <taxon>Ascomycota</taxon>
        <taxon>Pezizomycotina</taxon>
        <taxon>Sordariomycetes</taxon>
        <taxon>Sordariomycetidae</taxon>
        <taxon>Sordariales</taxon>
        <taxon>Chaetomiaceae</taxon>
        <taxon>Achaetomium</taxon>
    </lineage>
</organism>
<dbReference type="GO" id="GO:0046961">
    <property type="term" value="F:proton-transporting ATPase activity, rotational mechanism"/>
    <property type="evidence" value="ECO:0007669"/>
    <property type="project" value="InterPro"/>
</dbReference>
<dbReference type="AlphaFoldDB" id="A0AAN7HF48"/>
<dbReference type="EMBL" id="MU860120">
    <property type="protein sequence ID" value="KAK4237844.1"/>
    <property type="molecule type" value="Genomic_DNA"/>
</dbReference>
<dbReference type="InterPro" id="IPR002842">
    <property type="entry name" value="ATPase_V1_Esu"/>
</dbReference>
<evidence type="ECO:0000313" key="4">
    <source>
        <dbReference type="EMBL" id="KAK4237844.1"/>
    </source>
</evidence>
<reference evidence="4" key="1">
    <citation type="journal article" date="2023" name="Mol. Phylogenet. Evol.">
        <title>Genome-scale phylogeny and comparative genomics of the fungal order Sordariales.</title>
        <authorList>
            <person name="Hensen N."/>
            <person name="Bonometti L."/>
            <person name="Westerberg I."/>
            <person name="Brannstrom I.O."/>
            <person name="Guillou S."/>
            <person name="Cros-Aarteil S."/>
            <person name="Calhoun S."/>
            <person name="Haridas S."/>
            <person name="Kuo A."/>
            <person name="Mondo S."/>
            <person name="Pangilinan J."/>
            <person name="Riley R."/>
            <person name="LaButti K."/>
            <person name="Andreopoulos B."/>
            <person name="Lipzen A."/>
            <person name="Chen C."/>
            <person name="Yan M."/>
            <person name="Daum C."/>
            <person name="Ng V."/>
            <person name="Clum A."/>
            <person name="Steindorff A."/>
            <person name="Ohm R.A."/>
            <person name="Martin F."/>
            <person name="Silar P."/>
            <person name="Natvig D.O."/>
            <person name="Lalanne C."/>
            <person name="Gautier V."/>
            <person name="Ament-Velasquez S.L."/>
            <person name="Kruys A."/>
            <person name="Hutchinson M.I."/>
            <person name="Powell A.J."/>
            <person name="Barry K."/>
            <person name="Miller A.N."/>
            <person name="Grigoriev I.V."/>
            <person name="Debuchy R."/>
            <person name="Gladieux P."/>
            <person name="Hiltunen Thoren M."/>
            <person name="Johannesson H."/>
        </authorList>
    </citation>
    <scope>NUCLEOTIDE SEQUENCE</scope>
    <source>
        <strain evidence="4">CBS 532.94</strain>
    </source>
</reference>
<dbReference type="Gene3D" id="6.10.250.1620">
    <property type="match status" value="1"/>
</dbReference>
<dbReference type="PANTHER" id="PTHR45715">
    <property type="entry name" value="ATPASE H+-TRANSPORTING V1 SUBUNIT E1A-RELATED"/>
    <property type="match status" value="1"/>
</dbReference>
<keyword evidence="2" id="KW-0813">Transport</keyword>
<protein>
    <submittedName>
        <fullName evidence="4">Vacuolar ATP synthase</fullName>
    </submittedName>
</protein>
<accession>A0AAN7HF48</accession>
<comment type="similarity">
    <text evidence="1">Belongs to the V-ATPase E subunit family.</text>
</comment>
<sequence length="230" mass="25767">MSQIHSLSDDQVGQELRKMTAFIKQEAAEKAREIEIKADEEFAIEKSKLVRQETDAIDSTYQKKFKQATMSQQITRSTMANQTRLRVLSARQELLDEIFAAAEKRLGEASADEERYATVLKGLILEGFYAMNEPELQVRVRKADYEAVRKAIEAAASEYKEKTGKEVAATIDEENNVPDGSAGGVVIVGGNGKIDINNTFEARLELLRESALPAMRKALFGENPNRKFFD</sequence>
<name>A0AAN7HF48_9PEZI</name>
<evidence type="ECO:0000256" key="2">
    <source>
        <dbReference type="ARBA" id="ARBA00022448"/>
    </source>
</evidence>
<evidence type="ECO:0000313" key="5">
    <source>
        <dbReference type="Proteomes" id="UP001303760"/>
    </source>
</evidence>
<evidence type="ECO:0000256" key="1">
    <source>
        <dbReference type="ARBA" id="ARBA00005901"/>
    </source>
</evidence>
<dbReference type="Proteomes" id="UP001303760">
    <property type="component" value="Unassembled WGS sequence"/>
</dbReference>
<dbReference type="Pfam" id="PF01991">
    <property type="entry name" value="vATP-synt_E"/>
    <property type="match status" value="1"/>
</dbReference>
<dbReference type="HAMAP" id="MF_00311">
    <property type="entry name" value="ATP_synth_E_arch"/>
    <property type="match status" value="1"/>
</dbReference>
<keyword evidence="3" id="KW-0406">Ion transport</keyword>
<comment type="caution">
    <text evidence="4">The sequence shown here is derived from an EMBL/GenBank/DDBJ whole genome shotgun (WGS) entry which is preliminary data.</text>
</comment>
<keyword evidence="5" id="KW-1185">Reference proteome</keyword>
<reference evidence="4" key="2">
    <citation type="submission" date="2023-05" db="EMBL/GenBank/DDBJ databases">
        <authorList>
            <consortium name="Lawrence Berkeley National Laboratory"/>
            <person name="Steindorff A."/>
            <person name="Hensen N."/>
            <person name="Bonometti L."/>
            <person name="Westerberg I."/>
            <person name="Brannstrom I.O."/>
            <person name="Guillou S."/>
            <person name="Cros-Aarteil S."/>
            <person name="Calhoun S."/>
            <person name="Haridas S."/>
            <person name="Kuo A."/>
            <person name="Mondo S."/>
            <person name="Pangilinan J."/>
            <person name="Riley R."/>
            <person name="Labutti K."/>
            <person name="Andreopoulos B."/>
            <person name="Lipzen A."/>
            <person name="Chen C."/>
            <person name="Yanf M."/>
            <person name="Daum C."/>
            <person name="Ng V."/>
            <person name="Clum A."/>
            <person name="Ohm R."/>
            <person name="Martin F."/>
            <person name="Silar P."/>
            <person name="Natvig D."/>
            <person name="Lalanne C."/>
            <person name="Gautier V."/>
            <person name="Ament-Velasquez S.L."/>
            <person name="Kruys A."/>
            <person name="Hutchinson M.I."/>
            <person name="Powell A.J."/>
            <person name="Barry K."/>
            <person name="Miller A.N."/>
            <person name="Grigoriev I.V."/>
            <person name="Debuchy R."/>
            <person name="Gladieux P."/>
            <person name="Thoren M.H."/>
            <person name="Johannesson H."/>
        </authorList>
    </citation>
    <scope>NUCLEOTIDE SEQUENCE</scope>
    <source>
        <strain evidence="4">CBS 532.94</strain>
    </source>
</reference>
<dbReference type="Gene3D" id="3.30.2320.30">
    <property type="entry name" value="ATP synthase, E subunit, C-terminal"/>
    <property type="match status" value="1"/>
</dbReference>
<proteinExistence type="inferred from homology"/>